<feature type="active site" description="Proton donor/acceptor" evidence="1">
    <location>
        <position position="81"/>
    </location>
</feature>
<dbReference type="OrthoDB" id="9810154at2"/>
<evidence type="ECO:0000256" key="1">
    <source>
        <dbReference type="PIRSR" id="PIRSR613078-1"/>
    </source>
</evidence>
<dbReference type="Proteomes" id="UP000293289">
    <property type="component" value="Unassembled WGS sequence"/>
</dbReference>
<accession>A0A4Q7M9Z2</accession>
<name>A0A4Q7M9Z2_9MICO</name>
<dbReference type="RefSeq" id="WP_130353906.1">
    <property type="nucleotide sequence ID" value="NZ_SGWY01000003.1"/>
</dbReference>
<dbReference type="AlphaFoldDB" id="A0A4Q7M9Z2"/>
<dbReference type="EMBL" id="SGWY01000003">
    <property type="protein sequence ID" value="RZS64704.1"/>
    <property type="molecule type" value="Genomic_DNA"/>
</dbReference>
<proteinExistence type="predicted"/>
<evidence type="ECO:0000313" key="4">
    <source>
        <dbReference type="Proteomes" id="UP000293289"/>
    </source>
</evidence>
<keyword evidence="4" id="KW-1185">Reference proteome</keyword>
<gene>
    <name evidence="3" type="ORF">EV187_3091</name>
</gene>
<dbReference type="PANTHER" id="PTHR47623">
    <property type="entry name" value="OS09G0287300 PROTEIN"/>
    <property type="match status" value="1"/>
</dbReference>
<evidence type="ECO:0000256" key="2">
    <source>
        <dbReference type="PIRSR" id="PIRSR613078-2"/>
    </source>
</evidence>
<dbReference type="PANTHER" id="PTHR47623:SF1">
    <property type="entry name" value="OS09G0287300 PROTEIN"/>
    <property type="match status" value="1"/>
</dbReference>
<dbReference type="SUPFAM" id="SSF53254">
    <property type="entry name" value="Phosphoglycerate mutase-like"/>
    <property type="match status" value="1"/>
</dbReference>
<feature type="binding site" evidence="2">
    <location>
        <position position="58"/>
    </location>
    <ligand>
        <name>substrate</name>
    </ligand>
</feature>
<dbReference type="InterPro" id="IPR029033">
    <property type="entry name" value="His_PPase_superfam"/>
</dbReference>
<sequence length="160" mass="17538">MKTLVLVRHAKSAWDEPGLDDHDRPLADRGLRDAPEMGRRLAERGLEPDVIRSSTAVRARTTAELMADALGLAPDRLDLDERLYGASPEDILGVVREFDDAIGTAMVVAHDPGMSDLAFALSGTIEHMPTCAVAEFRFDVASWPEAVEAEPVETRFDTPR</sequence>
<dbReference type="Gene3D" id="3.40.50.1240">
    <property type="entry name" value="Phosphoglycerate mutase-like"/>
    <property type="match status" value="1"/>
</dbReference>
<comment type="caution">
    <text evidence="3">The sequence shown here is derived from an EMBL/GenBank/DDBJ whole genome shotgun (WGS) entry which is preliminary data.</text>
</comment>
<dbReference type="SMART" id="SM00855">
    <property type="entry name" value="PGAM"/>
    <property type="match status" value="1"/>
</dbReference>
<feature type="active site" description="Tele-phosphohistidine intermediate" evidence="1">
    <location>
        <position position="9"/>
    </location>
</feature>
<feature type="binding site" evidence="2">
    <location>
        <begin position="81"/>
        <end position="84"/>
    </location>
    <ligand>
        <name>substrate</name>
    </ligand>
</feature>
<dbReference type="InterPro" id="IPR013078">
    <property type="entry name" value="His_Pase_superF_clade-1"/>
</dbReference>
<dbReference type="CDD" id="cd07067">
    <property type="entry name" value="HP_PGM_like"/>
    <property type="match status" value="1"/>
</dbReference>
<dbReference type="Pfam" id="PF00300">
    <property type="entry name" value="His_Phos_1"/>
    <property type="match status" value="1"/>
</dbReference>
<evidence type="ECO:0000313" key="3">
    <source>
        <dbReference type="EMBL" id="RZS64704.1"/>
    </source>
</evidence>
<reference evidence="3 4" key="1">
    <citation type="submission" date="2019-02" db="EMBL/GenBank/DDBJ databases">
        <title>Genomic Encyclopedia of Type Strains, Phase IV (KMG-IV): sequencing the most valuable type-strain genomes for metagenomic binning, comparative biology and taxonomic classification.</title>
        <authorList>
            <person name="Goeker M."/>
        </authorList>
    </citation>
    <scope>NUCLEOTIDE SEQUENCE [LARGE SCALE GENOMIC DNA]</scope>
    <source>
        <strain evidence="3 4">DSM 43045</strain>
    </source>
</reference>
<organism evidence="3 4">
    <name type="scientific">Agromyces ramosus</name>
    <dbReference type="NCBI Taxonomy" id="33879"/>
    <lineage>
        <taxon>Bacteria</taxon>
        <taxon>Bacillati</taxon>
        <taxon>Actinomycetota</taxon>
        <taxon>Actinomycetes</taxon>
        <taxon>Micrococcales</taxon>
        <taxon>Microbacteriaceae</taxon>
        <taxon>Agromyces</taxon>
    </lineage>
</organism>
<protein>
    <submittedName>
        <fullName evidence="3">Phosphohistidine phosphatase</fullName>
    </submittedName>
</protein>